<evidence type="ECO:0000313" key="1">
    <source>
        <dbReference type="EMBL" id="EAU62352.1"/>
    </source>
</evidence>
<evidence type="ECO:0000313" key="2">
    <source>
        <dbReference type="Proteomes" id="UP000032702"/>
    </source>
</evidence>
<gene>
    <name evidence="1" type="ORF">STIAU_5370</name>
</gene>
<dbReference type="Proteomes" id="UP000032702">
    <property type="component" value="Unassembled WGS sequence"/>
</dbReference>
<proteinExistence type="predicted"/>
<dbReference type="AlphaFoldDB" id="Q08PE2"/>
<name>Q08PE2_STIAD</name>
<comment type="caution">
    <text evidence="1">The sequence shown here is derived from an EMBL/GenBank/DDBJ whole genome shotgun (WGS) entry which is preliminary data.</text>
</comment>
<organism evidence="1 2">
    <name type="scientific">Stigmatella aurantiaca (strain DW4/3-1)</name>
    <dbReference type="NCBI Taxonomy" id="378806"/>
    <lineage>
        <taxon>Bacteria</taxon>
        <taxon>Pseudomonadati</taxon>
        <taxon>Myxococcota</taxon>
        <taxon>Myxococcia</taxon>
        <taxon>Myxococcales</taxon>
        <taxon>Cystobacterineae</taxon>
        <taxon>Archangiaceae</taxon>
        <taxon>Stigmatella</taxon>
    </lineage>
</organism>
<reference evidence="1 2" key="1">
    <citation type="submission" date="2006-04" db="EMBL/GenBank/DDBJ databases">
        <authorList>
            <person name="Nierman W.C."/>
        </authorList>
    </citation>
    <scope>NUCLEOTIDE SEQUENCE [LARGE SCALE GENOMIC DNA]</scope>
    <source>
        <strain evidence="1 2">DW4/3-1</strain>
    </source>
</reference>
<protein>
    <submittedName>
        <fullName evidence="1">Adventurous gliding motility protein K</fullName>
    </submittedName>
</protein>
<sequence length="216" mass="23958">MESVELYSPFLVATRERMNRRSNDPVPEPLINVELLQTHPASIRVGGKFFAEQGQKEVYYLLGRALALVRPELAFSQRLAPERLEALLQAALSMVGQIRPTADPRHFDEARRMLEKSLSEPARAALTKVARVYLPVATPGDVRSWLEGAELTAARAGLFAAGEMEPVKRMVLGETGSAFRVPTGTKIRDLMVFATSEDLHDLRVAVGTHVEVQVRK</sequence>
<accession>Q08PE2</accession>
<dbReference type="EMBL" id="AAMD01000245">
    <property type="protein sequence ID" value="EAU62352.1"/>
    <property type="molecule type" value="Genomic_DNA"/>
</dbReference>